<dbReference type="InterPro" id="IPR006913">
    <property type="entry name" value="CENP-V/GFA"/>
</dbReference>
<proteinExistence type="inferred from homology"/>
<gene>
    <name evidence="5" type="ORF">MED92_17768</name>
</gene>
<feature type="domain" description="CENP-V/GFA" evidence="4">
    <location>
        <begin position="2"/>
        <end position="73"/>
    </location>
</feature>
<evidence type="ECO:0000256" key="2">
    <source>
        <dbReference type="ARBA" id="ARBA00022723"/>
    </source>
</evidence>
<evidence type="ECO:0000313" key="6">
    <source>
        <dbReference type="Proteomes" id="UP000002171"/>
    </source>
</evidence>
<evidence type="ECO:0000259" key="4">
    <source>
        <dbReference type="Pfam" id="PF04828"/>
    </source>
</evidence>
<reference evidence="5 6" key="1">
    <citation type="submission" date="2006-02" db="EMBL/GenBank/DDBJ databases">
        <authorList>
            <person name="Pinhassi J."/>
            <person name="Pedros-Alio C."/>
            <person name="Ferriera S."/>
            <person name="Johnson J."/>
            <person name="Kravitz S."/>
            <person name="Halpern A."/>
            <person name="Remington K."/>
            <person name="Beeson K."/>
            <person name="Tran B."/>
            <person name="Rogers Y.-H."/>
            <person name="Friedman R."/>
            <person name="Venter J.C."/>
        </authorList>
    </citation>
    <scope>NUCLEOTIDE SEQUENCE [LARGE SCALE GENOMIC DNA]</scope>
    <source>
        <strain evidence="5 6">MED92</strain>
    </source>
</reference>
<sequence length="102" mass="11588">MPPEQFRWTQGEEMVGRYEPADAKHFATCFCKHCGSHLPWLAQTGKAMVIPAGTLDQIPPSFELVPEQNLFWDSRATWYQFPHRLNAYPTLPGKSIACKLAP</sequence>
<dbReference type="EMBL" id="AAOW01000008">
    <property type="protein sequence ID" value="EAR61378.1"/>
    <property type="molecule type" value="Genomic_DNA"/>
</dbReference>
<evidence type="ECO:0000256" key="1">
    <source>
        <dbReference type="ARBA" id="ARBA00005495"/>
    </source>
</evidence>
<protein>
    <recommendedName>
        <fullName evidence="4">CENP-V/GFA domain-containing protein</fullName>
    </recommendedName>
</protein>
<evidence type="ECO:0000313" key="5">
    <source>
        <dbReference type="EMBL" id="EAR61378.1"/>
    </source>
</evidence>
<dbReference type="GO" id="GO:0046872">
    <property type="term" value="F:metal ion binding"/>
    <property type="evidence" value="ECO:0007669"/>
    <property type="project" value="UniProtKB-KW"/>
</dbReference>
<dbReference type="InterPro" id="IPR011057">
    <property type="entry name" value="Mss4-like_sf"/>
</dbReference>
<organism evidence="5 6">
    <name type="scientific">Neptuniibacter caesariensis</name>
    <dbReference type="NCBI Taxonomy" id="207954"/>
    <lineage>
        <taxon>Bacteria</taxon>
        <taxon>Pseudomonadati</taxon>
        <taxon>Pseudomonadota</taxon>
        <taxon>Gammaproteobacteria</taxon>
        <taxon>Oceanospirillales</taxon>
        <taxon>Oceanospirillaceae</taxon>
        <taxon>Neptuniibacter</taxon>
    </lineage>
</organism>
<dbReference type="Pfam" id="PF04828">
    <property type="entry name" value="GFA"/>
    <property type="match status" value="1"/>
</dbReference>
<keyword evidence="3" id="KW-0862">Zinc</keyword>
<accession>A0A7U8GSI5</accession>
<dbReference type="SUPFAM" id="SSF51316">
    <property type="entry name" value="Mss4-like"/>
    <property type="match status" value="1"/>
</dbReference>
<keyword evidence="2" id="KW-0479">Metal-binding</keyword>
<keyword evidence="6" id="KW-1185">Reference proteome</keyword>
<dbReference type="Gene3D" id="2.170.150.70">
    <property type="match status" value="1"/>
</dbReference>
<dbReference type="GO" id="GO:0016846">
    <property type="term" value="F:carbon-sulfur lyase activity"/>
    <property type="evidence" value="ECO:0007669"/>
    <property type="project" value="InterPro"/>
</dbReference>
<evidence type="ECO:0000256" key="3">
    <source>
        <dbReference type="ARBA" id="ARBA00022833"/>
    </source>
</evidence>
<dbReference type="Proteomes" id="UP000002171">
    <property type="component" value="Unassembled WGS sequence"/>
</dbReference>
<comment type="similarity">
    <text evidence="1">Belongs to the Gfa family.</text>
</comment>
<name>A0A7U8GSI5_NEPCE</name>
<dbReference type="AlphaFoldDB" id="A0A7U8GSI5"/>
<comment type="caution">
    <text evidence="5">The sequence shown here is derived from an EMBL/GenBank/DDBJ whole genome shotgun (WGS) entry which is preliminary data.</text>
</comment>